<protein>
    <submittedName>
        <fullName evidence="2">Uncharacterized protein</fullName>
    </submittedName>
</protein>
<evidence type="ECO:0000313" key="2">
    <source>
        <dbReference type="EMBL" id="VFK44649.1"/>
    </source>
</evidence>
<gene>
    <name evidence="2" type="ORF">BECKTC1821E_GA0114239_103811</name>
</gene>
<name>A0A450YT43_9GAMM</name>
<dbReference type="EMBL" id="CAADFT010000038">
    <property type="protein sequence ID" value="VFK44649.1"/>
    <property type="molecule type" value="Genomic_DNA"/>
</dbReference>
<reference evidence="2" key="1">
    <citation type="submission" date="2019-02" db="EMBL/GenBank/DDBJ databases">
        <authorList>
            <person name="Gruber-Vodicka R. H."/>
            <person name="Seah K. B. B."/>
        </authorList>
    </citation>
    <scope>NUCLEOTIDE SEQUENCE</scope>
    <source>
        <strain evidence="2">BECK_BZ125</strain>
    </source>
</reference>
<feature type="transmembrane region" description="Helical" evidence="1">
    <location>
        <begin position="71"/>
        <end position="104"/>
    </location>
</feature>
<keyword evidence="1" id="KW-0472">Membrane</keyword>
<feature type="transmembrane region" description="Helical" evidence="1">
    <location>
        <begin position="346"/>
        <end position="366"/>
    </location>
</feature>
<feature type="transmembrane region" description="Helical" evidence="1">
    <location>
        <begin position="283"/>
        <end position="305"/>
    </location>
</feature>
<feature type="transmembrane region" description="Helical" evidence="1">
    <location>
        <begin position="164"/>
        <end position="183"/>
    </location>
</feature>
<accession>A0A450YT43</accession>
<keyword evidence="1" id="KW-0812">Transmembrane</keyword>
<organism evidence="2">
    <name type="scientific">Candidatus Kentrum sp. TC</name>
    <dbReference type="NCBI Taxonomy" id="2126339"/>
    <lineage>
        <taxon>Bacteria</taxon>
        <taxon>Pseudomonadati</taxon>
        <taxon>Pseudomonadota</taxon>
        <taxon>Gammaproteobacteria</taxon>
        <taxon>Candidatus Kentrum</taxon>
    </lineage>
</organism>
<feature type="transmembrane region" description="Helical" evidence="1">
    <location>
        <begin position="24"/>
        <end position="51"/>
    </location>
</feature>
<dbReference type="AlphaFoldDB" id="A0A450YT43"/>
<keyword evidence="1" id="KW-1133">Transmembrane helix</keyword>
<evidence type="ECO:0000256" key="1">
    <source>
        <dbReference type="SAM" id="Phobius"/>
    </source>
</evidence>
<feature type="transmembrane region" description="Helical" evidence="1">
    <location>
        <begin position="204"/>
        <end position="228"/>
    </location>
</feature>
<proteinExistence type="predicted"/>
<sequence length="387" mass="45370">MKFGRKLNHHALLFYNRLYVPFKLCYRVSFLLFSLYGIFFTLNASVILVYYNQHYLNFIRPLFSLLKYGNLAFVSIITIWWGMAAYMLFALISICSKLITHIIYEENWKHVRIYNKYHSFFGDLLRPILNVSTIIFLLPAAIYLLHKTGWYPTIQDLERIVFDLSYLAVPIVFLAYWVVFLRMRTIKKTSSIDFFLFSKIAIRNNLISIIAIMIFLGFLGNILIPALLHFLQFFENEVTHALIEKIEFLDENASLKSDFLSISVLEDFMYLGYIETIAFQNKMFTLLVVVSFVGFFLPLLLKYYFFGKGVKMLLSYALKSTIASTVLVLFVTFFIQRAYYIDTSNIINSSSSFIFLLSYFFMLDTLKIEDPPPNKVLQRMLNEGRST</sequence>
<feature type="transmembrane region" description="Helical" evidence="1">
    <location>
        <begin position="317"/>
        <end position="340"/>
    </location>
</feature>
<feature type="transmembrane region" description="Helical" evidence="1">
    <location>
        <begin position="124"/>
        <end position="144"/>
    </location>
</feature>